<name>A0AAW0R2J7_9PEZI</name>
<evidence type="ECO:0000256" key="3">
    <source>
        <dbReference type="ARBA" id="ARBA00022801"/>
    </source>
</evidence>
<evidence type="ECO:0000313" key="5">
    <source>
        <dbReference type="EMBL" id="KAK8121442.1"/>
    </source>
</evidence>
<dbReference type="InterPro" id="IPR051065">
    <property type="entry name" value="Ras-related_GTPase"/>
</dbReference>
<comment type="catalytic activity">
    <reaction evidence="4">
        <text>GTP + H2O = GDP + phosphate + H(+)</text>
        <dbReference type="Rhea" id="RHEA:19669"/>
        <dbReference type="ChEBI" id="CHEBI:15377"/>
        <dbReference type="ChEBI" id="CHEBI:15378"/>
        <dbReference type="ChEBI" id="CHEBI:37565"/>
        <dbReference type="ChEBI" id="CHEBI:43474"/>
        <dbReference type="ChEBI" id="CHEBI:58189"/>
        <dbReference type="EC" id="3.6.5.2"/>
    </reaction>
</comment>
<dbReference type="EMBL" id="JAQQWP010000004">
    <property type="protein sequence ID" value="KAK8121442.1"/>
    <property type="molecule type" value="Genomic_DNA"/>
</dbReference>
<dbReference type="SUPFAM" id="SSF52540">
    <property type="entry name" value="P-loop containing nucleoside triphosphate hydrolases"/>
    <property type="match status" value="1"/>
</dbReference>
<dbReference type="InterPro" id="IPR027417">
    <property type="entry name" value="P-loop_NTPase"/>
</dbReference>
<dbReference type="Proteomes" id="UP001392437">
    <property type="component" value="Unassembled WGS sequence"/>
</dbReference>
<dbReference type="GO" id="GO:0003925">
    <property type="term" value="F:G protein activity"/>
    <property type="evidence" value="ECO:0007669"/>
    <property type="project" value="UniProtKB-EC"/>
</dbReference>
<evidence type="ECO:0000313" key="6">
    <source>
        <dbReference type="Proteomes" id="UP001392437"/>
    </source>
</evidence>
<comment type="caution">
    <text evidence="5">The sequence shown here is derived from an EMBL/GenBank/DDBJ whole genome shotgun (WGS) entry which is preliminary data.</text>
</comment>
<sequence>MLIGNKKDLNGKREVSAQNGLALADELGCKFIETSAKYNEAVEGVFHDSIKMLNGNYAETSEKDYEAVGVFDDSIEIPNGNCGRKSIWDYWPHI</sequence>
<evidence type="ECO:0000256" key="2">
    <source>
        <dbReference type="ARBA" id="ARBA00011984"/>
    </source>
</evidence>
<dbReference type="PANTHER" id="PTHR45704">
    <property type="entry name" value="RAS-LIKE FAMILY MEMBER 11"/>
    <property type="match status" value="1"/>
</dbReference>
<organism evidence="5 6">
    <name type="scientific">Apiospora kogelbergensis</name>
    <dbReference type="NCBI Taxonomy" id="1337665"/>
    <lineage>
        <taxon>Eukaryota</taxon>
        <taxon>Fungi</taxon>
        <taxon>Dikarya</taxon>
        <taxon>Ascomycota</taxon>
        <taxon>Pezizomycotina</taxon>
        <taxon>Sordariomycetes</taxon>
        <taxon>Xylariomycetidae</taxon>
        <taxon>Amphisphaeriales</taxon>
        <taxon>Apiosporaceae</taxon>
        <taxon>Apiospora</taxon>
    </lineage>
</organism>
<gene>
    <name evidence="5" type="ORF">PG999_005562</name>
</gene>
<accession>A0AAW0R2J7</accession>
<protein>
    <recommendedName>
        <fullName evidence="2">small monomeric GTPase</fullName>
        <ecNumber evidence="2">3.6.5.2</ecNumber>
    </recommendedName>
</protein>
<dbReference type="GO" id="GO:0005525">
    <property type="term" value="F:GTP binding"/>
    <property type="evidence" value="ECO:0007669"/>
    <property type="project" value="InterPro"/>
</dbReference>
<dbReference type="PROSITE" id="PS51421">
    <property type="entry name" value="RAS"/>
    <property type="match status" value="1"/>
</dbReference>
<reference evidence="5 6" key="1">
    <citation type="submission" date="2023-01" db="EMBL/GenBank/DDBJ databases">
        <title>Analysis of 21 Apiospora genomes using comparative genomics revels a genus with tremendous synthesis potential of carbohydrate active enzymes and secondary metabolites.</title>
        <authorList>
            <person name="Sorensen T."/>
        </authorList>
    </citation>
    <scope>NUCLEOTIDE SEQUENCE [LARGE SCALE GENOMIC DNA]</scope>
    <source>
        <strain evidence="5 6">CBS 117206</strain>
    </source>
</reference>
<evidence type="ECO:0000256" key="1">
    <source>
        <dbReference type="ARBA" id="ARBA00008344"/>
    </source>
</evidence>
<dbReference type="Pfam" id="PF00071">
    <property type="entry name" value="Ras"/>
    <property type="match status" value="1"/>
</dbReference>
<dbReference type="InterPro" id="IPR001806">
    <property type="entry name" value="Small_GTPase"/>
</dbReference>
<dbReference type="AlphaFoldDB" id="A0AAW0R2J7"/>
<evidence type="ECO:0000256" key="4">
    <source>
        <dbReference type="ARBA" id="ARBA00048098"/>
    </source>
</evidence>
<proteinExistence type="inferred from homology"/>
<dbReference type="EC" id="3.6.5.2" evidence="2"/>
<keyword evidence="3" id="KW-0378">Hydrolase</keyword>
<comment type="similarity">
    <text evidence="1">Belongs to the small GTPase superfamily. Ras family.</text>
</comment>
<dbReference type="Gene3D" id="3.40.50.300">
    <property type="entry name" value="P-loop containing nucleotide triphosphate hydrolases"/>
    <property type="match status" value="1"/>
</dbReference>
<dbReference type="PROSITE" id="PS51419">
    <property type="entry name" value="RAB"/>
    <property type="match status" value="1"/>
</dbReference>
<keyword evidence="6" id="KW-1185">Reference proteome</keyword>